<dbReference type="PANTHER" id="PTHR34984:SF1">
    <property type="entry name" value="CARBON STORAGE REGULATOR"/>
    <property type="match status" value="1"/>
</dbReference>
<keyword evidence="2 4" id="KW-0810">Translation regulation</keyword>
<organism evidence="6 7">
    <name type="scientific">Varibaculum cambriense</name>
    <dbReference type="NCBI Taxonomy" id="184870"/>
    <lineage>
        <taxon>Bacteria</taxon>
        <taxon>Bacillati</taxon>
        <taxon>Actinomycetota</taxon>
        <taxon>Actinomycetes</taxon>
        <taxon>Actinomycetales</taxon>
        <taxon>Actinomycetaceae</taxon>
        <taxon>Varibaculum</taxon>
    </lineage>
</organism>
<evidence type="ECO:0000313" key="7">
    <source>
        <dbReference type="Proteomes" id="UP001200537"/>
    </source>
</evidence>
<dbReference type="SUPFAM" id="SSF117130">
    <property type="entry name" value="CsrA-like"/>
    <property type="match status" value="1"/>
</dbReference>
<gene>
    <name evidence="4" type="primary">csrA</name>
    <name evidence="6" type="ORF">L0M99_06650</name>
</gene>
<dbReference type="GO" id="GO:0048027">
    <property type="term" value="F:mRNA 5'-UTR binding"/>
    <property type="evidence" value="ECO:0007669"/>
    <property type="project" value="UniProtKB-UniRule"/>
</dbReference>
<keyword evidence="1 4" id="KW-0963">Cytoplasm</keyword>
<dbReference type="GO" id="GO:0044781">
    <property type="term" value="P:bacterial-type flagellum organization"/>
    <property type="evidence" value="ECO:0007669"/>
    <property type="project" value="UniProtKB-KW"/>
</dbReference>
<dbReference type="Gene3D" id="2.60.40.4380">
    <property type="entry name" value="Translational regulator CsrA"/>
    <property type="match status" value="1"/>
</dbReference>
<sequence>MLVLTRRRGEEIVVGDQVVITVVESHKDSVRLGISAPKDLTIRRGELLEQPDRERLGLEGPEPGSKQAAPEK</sequence>
<dbReference type="GO" id="GO:0006109">
    <property type="term" value="P:regulation of carbohydrate metabolic process"/>
    <property type="evidence" value="ECO:0007669"/>
    <property type="project" value="InterPro"/>
</dbReference>
<evidence type="ECO:0000256" key="5">
    <source>
        <dbReference type="SAM" id="MobiDB-lite"/>
    </source>
</evidence>
<evidence type="ECO:0000313" key="6">
    <source>
        <dbReference type="EMBL" id="MCG4618170.1"/>
    </source>
</evidence>
<keyword evidence="4" id="KW-1005">Bacterial flagellum biogenesis</keyword>
<dbReference type="InterPro" id="IPR036107">
    <property type="entry name" value="CsrA_sf"/>
</dbReference>
<proteinExistence type="inferred from homology"/>
<evidence type="ECO:0000256" key="4">
    <source>
        <dbReference type="HAMAP-Rule" id="MF_00167"/>
    </source>
</evidence>
<dbReference type="Proteomes" id="UP001200537">
    <property type="component" value="Unassembled WGS sequence"/>
</dbReference>
<dbReference type="RefSeq" id="WP_024059637.1">
    <property type="nucleotide sequence ID" value="NZ_CBCTPO010000007.1"/>
</dbReference>
<dbReference type="GO" id="GO:0005829">
    <property type="term" value="C:cytosol"/>
    <property type="evidence" value="ECO:0007669"/>
    <property type="project" value="TreeGrafter"/>
</dbReference>
<protein>
    <recommendedName>
        <fullName evidence="4">Translational regulator CsrA</fullName>
    </recommendedName>
</protein>
<dbReference type="AlphaFoldDB" id="A0AAJ1BDT1"/>
<evidence type="ECO:0000256" key="1">
    <source>
        <dbReference type="ARBA" id="ARBA00022490"/>
    </source>
</evidence>
<keyword evidence="4" id="KW-0678">Repressor</keyword>
<dbReference type="EMBL" id="JAKNHJ010000012">
    <property type="protein sequence ID" value="MCG4618170.1"/>
    <property type="molecule type" value="Genomic_DNA"/>
</dbReference>
<comment type="subunit">
    <text evidence="4">Homodimer; the beta-strands of each monomer intercalate to form a hydrophobic core, while the alpha-helices form wings that extend away from the core.</text>
</comment>
<keyword evidence="3 4" id="KW-0694">RNA-binding</keyword>
<feature type="region of interest" description="Disordered" evidence="5">
    <location>
        <begin position="43"/>
        <end position="72"/>
    </location>
</feature>
<dbReference type="HAMAP" id="MF_00167">
    <property type="entry name" value="CsrA"/>
    <property type="match status" value="1"/>
</dbReference>
<dbReference type="InterPro" id="IPR003751">
    <property type="entry name" value="CsrA"/>
</dbReference>
<dbReference type="GO" id="GO:1902208">
    <property type="term" value="P:regulation of bacterial-type flagellum assembly"/>
    <property type="evidence" value="ECO:0007669"/>
    <property type="project" value="UniProtKB-UniRule"/>
</dbReference>
<comment type="function">
    <text evidence="4">A translational regulator that binds mRNA to regulate translation initiation and/or mRNA stability. Usually binds in the 5'-UTR at or near the Shine-Dalgarno sequence preventing ribosome-binding, thus repressing translation. Its main target seems to be the major flagellin gene, while its function is anatagonized by FliW.</text>
</comment>
<accession>A0AAJ1BDT1</accession>
<name>A0AAJ1BDT1_9ACTO</name>
<dbReference type="PANTHER" id="PTHR34984">
    <property type="entry name" value="CARBON STORAGE REGULATOR"/>
    <property type="match status" value="1"/>
</dbReference>
<comment type="similarity">
    <text evidence="4">Belongs to the CsrA/RsmA family.</text>
</comment>
<comment type="subcellular location">
    <subcellularLocation>
        <location evidence="4">Cytoplasm</location>
    </subcellularLocation>
</comment>
<evidence type="ECO:0000256" key="3">
    <source>
        <dbReference type="ARBA" id="ARBA00022884"/>
    </source>
</evidence>
<dbReference type="GO" id="GO:0045947">
    <property type="term" value="P:negative regulation of translational initiation"/>
    <property type="evidence" value="ECO:0007669"/>
    <property type="project" value="UniProtKB-UniRule"/>
</dbReference>
<dbReference type="Pfam" id="PF02599">
    <property type="entry name" value="CsrA"/>
    <property type="match status" value="1"/>
</dbReference>
<dbReference type="GO" id="GO:0006402">
    <property type="term" value="P:mRNA catabolic process"/>
    <property type="evidence" value="ECO:0007669"/>
    <property type="project" value="InterPro"/>
</dbReference>
<feature type="compositionally biased region" description="Basic and acidic residues" evidence="5">
    <location>
        <begin position="43"/>
        <end position="57"/>
    </location>
</feature>
<evidence type="ECO:0000256" key="2">
    <source>
        <dbReference type="ARBA" id="ARBA00022845"/>
    </source>
</evidence>
<comment type="caution">
    <text evidence="6">The sequence shown here is derived from an EMBL/GenBank/DDBJ whole genome shotgun (WGS) entry which is preliminary data.</text>
</comment>
<reference evidence="6" key="1">
    <citation type="submission" date="2022-01" db="EMBL/GenBank/DDBJ databases">
        <title>Collection of gut derived symbiotic bacterial strains cultured from healthy donors.</title>
        <authorList>
            <person name="Lin H."/>
            <person name="Kohout C."/>
            <person name="Waligurski E."/>
            <person name="Pamer E.G."/>
        </authorList>
    </citation>
    <scope>NUCLEOTIDE SEQUENCE</scope>
    <source>
        <strain evidence="6">DFI.7.46</strain>
    </source>
</reference>